<keyword evidence="5" id="KW-1185">Reference proteome</keyword>
<dbReference type="AlphaFoldDB" id="A0A7S3ZQK4"/>
<feature type="compositionally biased region" description="Basic and acidic residues" evidence="2">
    <location>
        <begin position="1"/>
        <end position="12"/>
    </location>
</feature>
<protein>
    <submittedName>
        <fullName evidence="3">Uncharacterized protein</fullName>
    </submittedName>
</protein>
<dbReference type="InterPro" id="IPR003409">
    <property type="entry name" value="MORN"/>
</dbReference>
<feature type="compositionally biased region" description="Basic and acidic residues" evidence="2">
    <location>
        <begin position="19"/>
        <end position="31"/>
    </location>
</feature>
<evidence type="ECO:0000313" key="5">
    <source>
        <dbReference type="Proteomes" id="UP000789595"/>
    </source>
</evidence>
<evidence type="ECO:0000256" key="2">
    <source>
        <dbReference type="SAM" id="MobiDB-lite"/>
    </source>
</evidence>
<dbReference type="Pfam" id="PF02493">
    <property type="entry name" value="MORN"/>
    <property type="match status" value="2"/>
</dbReference>
<dbReference type="Proteomes" id="UP000789595">
    <property type="component" value="Unassembled WGS sequence"/>
</dbReference>
<dbReference type="OrthoDB" id="423343at2759"/>
<keyword evidence="1" id="KW-0677">Repeat</keyword>
<proteinExistence type="predicted"/>
<evidence type="ECO:0000313" key="3">
    <source>
        <dbReference type="EMBL" id="CAE0690746.1"/>
    </source>
</evidence>
<dbReference type="EMBL" id="HBIW01007348">
    <property type="protein sequence ID" value="CAE0690746.1"/>
    <property type="molecule type" value="Transcribed_RNA"/>
</dbReference>
<evidence type="ECO:0000256" key="1">
    <source>
        <dbReference type="ARBA" id="ARBA00022737"/>
    </source>
</evidence>
<reference evidence="4" key="2">
    <citation type="submission" date="2021-11" db="EMBL/GenBank/DDBJ databases">
        <authorList>
            <consortium name="Genoscope - CEA"/>
            <person name="William W."/>
        </authorList>
    </citation>
    <scope>NUCLEOTIDE SEQUENCE</scope>
</reference>
<accession>A0A7S3ZQK4</accession>
<reference evidence="3" key="1">
    <citation type="submission" date="2021-01" db="EMBL/GenBank/DDBJ databases">
        <authorList>
            <person name="Corre E."/>
            <person name="Pelletier E."/>
            <person name="Niang G."/>
            <person name="Scheremetjew M."/>
            <person name="Finn R."/>
            <person name="Kale V."/>
            <person name="Holt S."/>
            <person name="Cochrane G."/>
            <person name="Meng A."/>
            <person name="Brown T."/>
            <person name="Cohen L."/>
        </authorList>
    </citation>
    <scope>NUCLEOTIDE SEQUENCE</scope>
    <source>
        <strain evidence="3">CCMP1756</strain>
    </source>
</reference>
<dbReference type="SUPFAM" id="SSF82185">
    <property type="entry name" value="Histone H3 K4-specific methyltransferase SET7/9 N-terminal domain"/>
    <property type="match status" value="1"/>
</dbReference>
<gene>
    <name evidence="3" type="ORF">PCAL00307_LOCUS6182</name>
    <name evidence="4" type="ORF">PECAL_2P06900</name>
</gene>
<sequence length="647" mass="70281">MRSEQSFAEKLKQRQAQQRRADAAREAETDAEFRARVLREMTDPVGHAAGAGLNAAQAKRRPPPPGPAALPVDGQGAYARAPRVVMPPEAMVRKMRQEVKGVSTGAVALPGLFRSGDARPTTVKLSFADCGRPRPEDIDRVASELACGVYAYGALPWLSLESTCDRGAKRLSTLHPCYRGTLIGRCCLELDVALKAVGGTAHGGLFLDCEERDTFLEKECATYDWGPNAQREWPSHLKGPAEDPLATISQNYKSFRTSDQMFGDSTVRDWKVEWERTWDGDATGADVKAQMEVLEVCDEETDGRRTLHARASIPWSVAIHAGSGSQAAQEVAKRGELLCQKMLPRVPIPRAPLGHWQPPENHDRMAYFVSLLRCAASLSSVLLAAKRDTDLVPYALLSRFFESTSTMTATPRWLPFEPAVDMQSGAAFVGGGVSIGAASAKVEWTDTPPSTTLDDATYVLDLAPRVQAPDADDMLTAVAASTAQASCSFLHEVVALGLAENYARAHPGAPLPDRSSLCVPLDSTSLAALLVELFPERYCRRLGLGRSAVASTILNRTDAAEALAEMSGETVAKAEEKERTAKKERVVLFNGDVHDGHWLFGRKHGPGAYDFVSGAKYEGKWSSGKMVGIGWYTKDGKRNLVDNRKKS</sequence>
<name>A0A7S3ZQK4_9STRA</name>
<organism evidence="3">
    <name type="scientific">Pelagomonas calceolata</name>
    <dbReference type="NCBI Taxonomy" id="35677"/>
    <lineage>
        <taxon>Eukaryota</taxon>
        <taxon>Sar</taxon>
        <taxon>Stramenopiles</taxon>
        <taxon>Ochrophyta</taxon>
        <taxon>Pelagophyceae</taxon>
        <taxon>Pelagomonadales</taxon>
        <taxon>Pelagomonadaceae</taxon>
        <taxon>Pelagomonas</taxon>
    </lineage>
</organism>
<evidence type="ECO:0000313" key="4">
    <source>
        <dbReference type="EMBL" id="CAH0367657.1"/>
    </source>
</evidence>
<feature type="region of interest" description="Disordered" evidence="2">
    <location>
        <begin position="1"/>
        <end position="31"/>
    </location>
</feature>
<dbReference type="EMBL" id="CAKKNE010000002">
    <property type="protein sequence ID" value="CAH0367657.1"/>
    <property type="molecule type" value="Genomic_DNA"/>
</dbReference>